<organism evidence="2 3">
    <name type="scientific">Catenuloplanes niger</name>
    <dbReference type="NCBI Taxonomy" id="587534"/>
    <lineage>
        <taxon>Bacteria</taxon>
        <taxon>Bacillati</taxon>
        <taxon>Actinomycetota</taxon>
        <taxon>Actinomycetes</taxon>
        <taxon>Micromonosporales</taxon>
        <taxon>Micromonosporaceae</taxon>
        <taxon>Catenuloplanes</taxon>
    </lineage>
</organism>
<dbReference type="AlphaFoldDB" id="A0AAE4CVE0"/>
<keyword evidence="3" id="KW-1185">Reference proteome</keyword>
<dbReference type="Proteomes" id="UP001183629">
    <property type="component" value="Unassembled WGS sequence"/>
</dbReference>
<protein>
    <submittedName>
        <fullName evidence="2">Uncharacterized protein</fullName>
    </submittedName>
</protein>
<evidence type="ECO:0000256" key="1">
    <source>
        <dbReference type="SAM" id="MobiDB-lite"/>
    </source>
</evidence>
<dbReference type="EMBL" id="JAVDYC010000001">
    <property type="protein sequence ID" value="MDR7327251.1"/>
    <property type="molecule type" value="Genomic_DNA"/>
</dbReference>
<feature type="region of interest" description="Disordered" evidence="1">
    <location>
        <begin position="1"/>
        <end position="44"/>
    </location>
</feature>
<feature type="region of interest" description="Disordered" evidence="1">
    <location>
        <begin position="332"/>
        <end position="355"/>
    </location>
</feature>
<reference evidence="2 3" key="1">
    <citation type="submission" date="2023-07" db="EMBL/GenBank/DDBJ databases">
        <title>Sequencing the genomes of 1000 actinobacteria strains.</title>
        <authorList>
            <person name="Klenk H.-P."/>
        </authorList>
    </citation>
    <scope>NUCLEOTIDE SEQUENCE [LARGE SCALE GENOMIC DNA]</scope>
    <source>
        <strain evidence="2 3">DSM 44711</strain>
    </source>
</reference>
<proteinExistence type="predicted"/>
<feature type="compositionally biased region" description="Pro residues" evidence="1">
    <location>
        <begin position="1"/>
        <end position="18"/>
    </location>
</feature>
<gene>
    <name evidence="2" type="ORF">J2S44_007501</name>
</gene>
<sequence length="355" mass="36433">MTDVPTPQPGPAPTPPPPKPRDTTGTDAYISNNDKPSSPYAAGVIDTDPGSVIPLADPVKNAYSGVTQGDWTDLYSSAADLTGNAVSFAIDPLNWLISAGLTFLIDFIQPLEDLLSLVTGNAERMEPYAAQWKQLGEALVPLAAAARQAADDDLIEWQGKDADAAKTRLHEFANAVEATGGEAASISGLLTLFSKIMGAAQQIIIGIIATLIEWMIIEWGIAMAAAVPTAGASVAAAGAATGVQATIATSRAVRIIDKVVSLLQKMGAVLAKVLPAALKAKVGQSVVQFTAEGLGHAAPATLSMVARIAGDVLSDPRGYVGPIGNNVTTGAAKNATADGTDMSPEEIEAGLDVTR</sequence>
<dbReference type="RefSeq" id="WP_310424403.1">
    <property type="nucleotide sequence ID" value="NZ_JAVDYC010000001.1"/>
</dbReference>
<name>A0AAE4CVE0_9ACTN</name>
<comment type="caution">
    <text evidence="2">The sequence shown here is derived from an EMBL/GenBank/DDBJ whole genome shotgun (WGS) entry which is preliminary data.</text>
</comment>
<accession>A0AAE4CVE0</accession>
<evidence type="ECO:0000313" key="2">
    <source>
        <dbReference type="EMBL" id="MDR7327251.1"/>
    </source>
</evidence>
<evidence type="ECO:0000313" key="3">
    <source>
        <dbReference type="Proteomes" id="UP001183629"/>
    </source>
</evidence>